<gene>
    <name evidence="2" type="ORF">EV694_0473</name>
</gene>
<evidence type="ECO:0000256" key="1">
    <source>
        <dbReference type="SAM" id="Phobius"/>
    </source>
</evidence>
<evidence type="ECO:0000313" key="2">
    <source>
        <dbReference type="EMBL" id="TCK01839.1"/>
    </source>
</evidence>
<feature type="transmembrane region" description="Helical" evidence="1">
    <location>
        <begin position="183"/>
        <end position="208"/>
    </location>
</feature>
<feature type="transmembrane region" description="Helical" evidence="1">
    <location>
        <begin position="156"/>
        <end position="176"/>
    </location>
</feature>
<accession>A0A4R1G829</accession>
<dbReference type="EMBL" id="SMFT01000001">
    <property type="protein sequence ID" value="TCK01839.1"/>
    <property type="molecule type" value="Genomic_DNA"/>
</dbReference>
<name>A0A4R1G829_9PAST</name>
<keyword evidence="1" id="KW-1133">Transmembrane helix</keyword>
<dbReference type="AlphaFoldDB" id="A0A4R1G829"/>
<sequence>MSEQKTFLFSTALYALLPLLFLLTIDMVAMFEGYSFFRAISHFSFAIFIAQFVCQIVYLRGEICPGQRGRLVQLNFIFALFWGIWFCLSLFSNYHYILMDIMAICGMIACISVWGQPQQEKLRHSLLFIGVIALGLGGIIYFWLLSYLPRVTWLQFSPFSQLGIGIILAYFLLILSKNRLQNFIALLPLIAIFALIVNAIFALVMLWLYQNEFADVMLYYALYFILHLVLLVFWAYPIWYKKRLNNIALLLMLEISVCLPILAMV</sequence>
<evidence type="ECO:0000313" key="3">
    <source>
        <dbReference type="Proteomes" id="UP000294702"/>
    </source>
</evidence>
<dbReference type="RefSeq" id="WP_132688712.1">
    <property type="nucleotide sequence ID" value="NZ_SMFT01000001.1"/>
</dbReference>
<proteinExistence type="predicted"/>
<dbReference type="Proteomes" id="UP000294702">
    <property type="component" value="Unassembled WGS sequence"/>
</dbReference>
<dbReference type="OrthoDB" id="5915482at2"/>
<feature type="transmembrane region" description="Helical" evidence="1">
    <location>
        <begin position="97"/>
        <end position="114"/>
    </location>
</feature>
<keyword evidence="1" id="KW-0472">Membrane</keyword>
<feature type="transmembrane region" description="Helical" evidence="1">
    <location>
        <begin position="126"/>
        <end position="144"/>
    </location>
</feature>
<keyword evidence="3" id="KW-1185">Reference proteome</keyword>
<feature type="transmembrane region" description="Helical" evidence="1">
    <location>
        <begin position="7"/>
        <end position="30"/>
    </location>
</feature>
<keyword evidence="1" id="KW-0812">Transmembrane</keyword>
<reference evidence="2 3" key="1">
    <citation type="submission" date="2019-03" db="EMBL/GenBank/DDBJ databases">
        <title>Genomic Encyclopedia of Type Strains, Phase IV (KMG-IV): sequencing the most valuable type-strain genomes for metagenomic binning, comparative biology and taxonomic classification.</title>
        <authorList>
            <person name="Goeker M."/>
        </authorList>
    </citation>
    <scope>NUCLEOTIDE SEQUENCE [LARGE SCALE GENOMIC DNA]</scope>
    <source>
        <strain evidence="2 3">DSM 15534</strain>
    </source>
</reference>
<protein>
    <submittedName>
        <fullName evidence="2">Uncharacterized protein</fullName>
    </submittedName>
</protein>
<feature type="transmembrane region" description="Helical" evidence="1">
    <location>
        <begin position="36"/>
        <end position="59"/>
    </location>
</feature>
<comment type="caution">
    <text evidence="2">The sequence shown here is derived from an EMBL/GenBank/DDBJ whole genome shotgun (WGS) entry which is preliminary data.</text>
</comment>
<feature type="transmembrane region" description="Helical" evidence="1">
    <location>
        <begin position="71"/>
        <end position="91"/>
    </location>
</feature>
<feature type="transmembrane region" description="Helical" evidence="1">
    <location>
        <begin position="220"/>
        <end position="240"/>
    </location>
</feature>
<organism evidence="2 3">
    <name type="scientific">Volucribacter psittacicida</name>
    <dbReference type="NCBI Taxonomy" id="203482"/>
    <lineage>
        <taxon>Bacteria</taxon>
        <taxon>Pseudomonadati</taxon>
        <taxon>Pseudomonadota</taxon>
        <taxon>Gammaproteobacteria</taxon>
        <taxon>Pasteurellales</taxon>
        <taxon>Pasteurellaceae</taxon>
        <taxon>Volucribacter</taxon>
    </lineage>
</organism>
<feature type="transmembrane region" description="Helical" evidence="1">
    <location>
        <begin position="247"/>
        <end position="264"/>
    </location>
</feature>